<dbReference type="PANTHER" id="PTHR42709:SF11">
    <property type="entry name" value="DEDA FAMILY PROTEIN"/>
    <property type="match status" value="1"/>
</dbReference>
<dbReference type="Pfam" id="PF09335">
    <property type="entry name" value="VTT_dom"/>
    <property type="match status" value="1"/>
</dbReference>
<evidence type="ECO:0000259" key="2">
    <source>
        <dbReference type="Pfam" id="PF09335"/>
    </source>
</evidence>
<reference evidence="4" key="1">
    <citation type="journal article" date="2018" name="Front. Microbiol.">
        <title>Genome-Based Analysis Reveals the Taxonomy and Diversity of the Family Idiomarinaceae.</title>
        <authorList>
            <person name="Liu Y."/>
            <person name="Lai Q."/>
            <person name="Shao Z."/>
        </authorList>
    </citation>
    <scope>NUCLEOTIDE SEQUENCE [LARGE SCALE GENOMIC DNA]</scope>
    <source>
        <strain evidence="4">PIM1</strain>
    </source>
</reference>
<feature type="transmembrane region" description="Helical" evidence="1">
    <location>
        <begin position="21"/>
        <end position="49"/>
    </location>
</feature>
<dbReference type="InterPro" id="IPR032816">
    <property type="entry name" value="VTT_dom"/>
</dbReference>
<keyword evidence="1" id="KW-0812">Transmembrane</keyword>
<dbReference type="InterPro" id="IPR051311">
    <property type="entry name" value="DedA_domain"/>
</dbReference>
<feature type="transmembrane region" description="Helical" evidence="1">
    <location>
        <begin position="111"/>
        <end position="131"/>
    </location>
</feature>
<evidence type="ECO:0000256" key="1">
    <source>
        <dbReference type="SAM" id="Phobius"/>
    </source>
</evidence>
<dbReference type="RefSeq" id="WP_126758762.1">
    <property type="nucleotide sequence ID" value="NZ_PIPZ01000001.1"/>
</dbReference>
<organism evidence="3 4">
    <name type="scientific">Pseudidiomarina marina</name>
    <dbReference type="NCBI Taxonomy" id="502366"/>
    <lineage>
        <taxon>Bacteria</taxon>
        <taxon>Pseudomonadati</taxon>
        <taxon>Pseudomonadota</taxon>
        <taxon>Gammaproteobacteria</taxon>
        <taxon>Alteromonadales</taxon>
        <taxon>Idiomarinaceae</taxon>
        <taxon>Pseudidiomarina</taxon>
    </lineage>
</organism>
<sequence length="196" mass="22074">MQATNNKRADRWLARFADSKAILPLIFIASLLESLIIPIPLELILIPLLLHQQDRLWAIATATLLGCLVGASIGYSIGFWFLDDFGDWVLTALGYQNAFEAFTVRFEEHGFATLLLVGITPVPFQVGMLAAGSAEYPFLLFMLAATIARGIRYYGLALLVYWFGERVLDWWQQQSRRAGWWLLAIGIVVYGSYLLI</sequence>
<proteinExistence type="predicted"/>
<accession>A0A432YJK0</accession>
<dbReference type="AlphaFoldDB" id="A0A432YJK0"/>
<feature type="domain" description="VTT" evidence="2">
    <location>
        <begin position="56"/>
        <end position="160"/>
    </location>
</feature>
<protein>
    <submittedName>
        <fullName evidence="3">Alkaline phosphatase</fullName>
    </submittedName>
</protein>
<keyword evidence="4" id="KW-1185">Reference proteome</keyword>
<dbReference type="OrthoDB" id="9130337at2"/>
<dbReference type="EMBL" id="PIPZ01000001">
    <property type="protein sequence ID" value="RUO61132.1"/>
    <property type="molecule type" value="Genomic_DNA"/>
</dbReference>
<dbReference type="PANTHER" id="PTHR42709">
    <property type="entry name" value="ALKALINE PHOSPHATASE LIKE PROTEIN"/>
    <property type="match status" value="1"/>
</dbReference>
<evidence type="ECO:0000313" key="4">
    <source>
        <dbReference type="Proteomes" id="UP000288127"/>
    </source>
</evidence>
<evidence type="ECO:0000313" key="3">
    <source>
        <dbReference type="EMBL" id="RUO61132.1"/>
    </source>
</evidence>
<keyword evidence="1" id="KW-1133">Transmembrane helix</keyword>
<feature type="transmembrane region" description="Helical" evidence="1">
    <location>
        <begin position="56"/>
        <end position="82"/>
    </location>
</feature>
<dbReference type="Proteomes" id="UP000288127">
    <property type="component" value="Unassembled WGS sequence"/>
</dbReference>
<comment type="caution">
    <text evidence="3">The sequence shown here is derived from an EMBL/GenBank/DDBJ whole genome shotgun (WGS) entry which is preliminary data.</text>
</comment>
<keyword evidence="1" id="KW-0472">Membrane</keyword>
<feature type="transmembrane region" description="Helical" evidence="1">
    <location>
        <begin position="178"/>
        <end position="195"/>
    </location>
</feature>
<feature type="transmembrane region" description="Helical" evidence="1">
    <location>
        <begin position="138"/>
        <end position="163"/>
    </location>
</feature>
<name>A0A432YJK0_9GAMM</name>
<gene>
    <name evidence="3" type="ORF">CWI76_02365</name>
</gene>
<dbReference type="GO" id="GO:0005886">
    <property type="term" value="C:plasma membrane"/>
    <property type="evidence" value="ECO:0007669"/>
    <property type="project" value="UniProtKB-ARBA"/>
</dbReference>